<evidence type="ECO:0000256" key="4">
    <source>
        <dbReference type="ARBA" id="ARBA00022825"/>
    </source>
</evidence>
<protein>
    <submittedName>
        <fullName evidence="7">S9 family peptidase</fullName>
    </submittedName>
</protein>
<keyword evidence="8" id="KW-1185">Reference proteome</keyword>
<dbReference type="RefSeq" id="WP_172354679.1">
    <property type="nucleotide sequence ID" value="NZ_CP053661.1"/>
</dbReference>
<evidence type="ECO:0000313" key="7">
    <source>
        <dbReference type="EMBL" id="QKD82157.1"/>
    </source>
</evidence>
<evidence type="ECO:0000256" key="1">
    <source>
        <dbReference type="ARBA" id="ARBA00005228"/>
    </source>
</evidence>
<comment type="similarity">
    <text evidence="1">Belongs to the peptidase S9A family.</text>
</comment>
<evidence type="ECO:0000259" key="5">
    <source>
        <dbReference type="Pfam" id="PF00326"/>
    </source>
</evidence>
<dbReference type="Gene3D" id="3.40.50.1820">
    <property type="entry name" value="alpha/beta hydrolase"/>
    <property type="match status" value="1"/>
</dbReference>
<gene>
    <name evidence="7" type="ORF">HPC62_08075</name>
</gene>
<dbReference type="InterPro" id="IPR029058">
    <property type="entry name" value="AB_hydrolase_fold"/>
</dbReference>
<reference evidence="7 8" key="1">
    <citation type="submission" date="2020-05" db="EMBL/GenBank/DDBJ databases">
        <title>Complete genome sequence of of a novel Thermoleptolyngbya strain isolated from hot springs of Ganzi, Sichuan China.</title>
        <authorList>
            <person name="Tang J."/>
            <person name="Daroch M."/>
            <person name="Li L."/>
            <person name="Waleron K."/>
            <person name="Waleron M."/>
            <person name="Waleron M."/>
        </authorList>
    </citation>
    <scope>NUCLEOTIDE SEQUENCE [LARGE SCALE GENOMIC DNA]</scope>
    <source>
        <strain evidence="7 8">PKUAC-SCTA183</strain>
    </source>
</reference>
<dbReference type="SUPFAM" id="SSF50993">
    <property type="entry name" value="Peptidase/esterase 'gauge' domain"/>
    <property type="match status" value="1"/>
</dbReference>
<keyword evidence="3" id="KW-0378">Hydrolase</keyword>
<dbReference type="SUPFAM" id="SSF53474">
    <property type="entry name" value="alpha/beta-Hydrolases"/>
    <property type="match status" value="1"/>
</dbReference>
<evidence type="ECO:0000313" key="8">
    <source>
        <dbReference type="Proteomes" id="UP000505210"/>
    </source>
</evidence>
<accession>A0A6M8BBF3</accession>
<dbReference type="Proteomes" id="UP000505210">
    <property type="component" value="Chromosome"/>
</dbReference>
<evidence type="ECO:0000256" key="2">
    <source>
        <dbReference type="ARBA" id="ARBA00022670"/>
    </source>
</evidence>
<dbReference type="GO" id="GO:0006508">
    <property type="term" value="P:proteolysis"/>
    <property type="evidence" value="ECO:0007669"/>
    <property type="project" value="UniProtKB-KW"/>
</dbReference>
<dbReference type="Pfam" id="PF02897">
    <property type="entry name" value="Peptidase_S9_N"/>
    <property type="match status" value="1"/>
</dbReference>
<evidence type="ECO:0000259" key="6">
    <source>
        <dbReference type="Pfam" id="PF02897"/>
    </source>
</evidence>
<dbReference type="InterPro" id="IPR023302">
    <property type="entry name" value="Pept_S9A_N"/>
</dbReference>
<organism evidence="7 8">
    <name type="scientific">Thermoleptolyngbya sichuanensis A183</name>
    <dbReference type="NCBI Taxonomy" id="2737172"/>
    <lineage>
        <taxon>Bacteria</taxon>
        <taxon>Bacillati</taxon>
        <taxon>Cyanobacteriota</taxon>
        <taxon>Cyanophyceae</taxon>
        <taxon>Oculatellales</taxon>
        <taxon>Oculatellaceae</taxon>
        <taxon>Thermoleptolyngbya</taxon>
        <taxon>Thermoleptolyngbya sichuanensis</taxon>
    </lineage>
</organism>
<dbReference type="Gene3D" id="2.130.10.120">
    <property type="entry name" value="Prolyl oligopeptidase, N-terminal domain"/>
    <property type="match status" value="1"/>
</dbReference>
<feature type="domain" description="Peptidase S9A N-terminal" evidence="6">
    <location>
        <begin position="15"/>
        <end position="413"/>
    </location>
</feature>
<evidence type="ECO:0000256" key="3">
    <source>
        <dbReference type="ARBA" id="ARBA00022801"/>
    </source>
</evidence>
<keyword evidence="2" id="KW-0645">Protease</keyword>
<dbReference type="PRINTS" id="PR00862">
    <property type="entry name" value="PROLIGOPTASE"/>
</dbReference>
<dbReference type="Pfam" id="PF00326">
    <property type="entry name" value="Peptidase_S9"/>
    <property type="match status" value="1"/>
</dbReference>
<dbReference type="FunFam" id="3.40.50.1820:FF:000005">
    <property type="entry name" value="Prolyl endopeptidase"/>
    <property type="match status" value="1"/>
</dbReference>
<dbReference type="KEGG" id="theu:HPC62_08075"/>
<dbReference type="PANTHER" id="PTHR11757:SF19">
    <property type="entry name" value="PROLYL ENDOPEPTIDASE-LIKE"/>
    <property type="match status" value="1"/>
</dbReference>
<sequence length="690" mass="78442">MSRFSSREALTTLQPPIAEKRPQVLTAHGDERVDDYYWMRDRDDPAVMAYLEAENAYTEAVMQPTTDLQTKLYDEILGRIQETDLSVPYRKGDYYYYSRTEEGKAYSIFCRKKGSLDAPEEVLLDENLLAEGHEYFDLGVLQVSPDHRLLAYSIDTNGAELFTLYFLDLATRELYAESIPDTYYSFVWGNDSRTVFYTQVDAAHRPHKLFRHTLGTPIDQDVLVFHEPDDAYHLGIGKTASEAYLLLSLNSKVTSEVHFLDANNPTGEFKLIQARSPGVEYYVEHHGEYFYITTNQDAINFQLLRAPVSRPSRENWETVIPHRETVMITGVSAFARHLVIYERQGGLETVRVRHMPSGDEHYITFPEPTYEIGEGANPEYDTNTLRFNYTSLVTPWSVFDYDLETRDRELKKETPVLGGYDKTQYVSQRLEAIAPDGTPIPLSLVYRKDLQPTEPHPLLLTGYGSYGYSYPDSFSSTRLSLLDRGVVMAIAHIRGGAELGRKWYEDGKFLNKKNTFTDFIACAEHLIDRGWTSPQHLAITGGSAGGLLVGAVVNLRPDLFRVAIADVPFVDVVTTILDPSLPLSVMEWEEWGNPNDPAFYHYMKSYSPYDNVTAQDYPAMLVTAGLNDPRVSYWEPAKWTAKLRALKTDSNVLLLKTNMGAGHSGASGRYERIKEAAFEYAFLLWQWGLA</sequence>
<dbReference type="AlphaFoldDB" id="A0A6M8BBF3"/>
<dbReference type="GO" id="GO:0004252">
    <property type="term" value="F:serine-type endopeptidase activity"/>
    <property type="evidence" value="ECO:0007669"/>
    <property type="project" value="InterPro"/>
</dbReference>
<dbReference type="PANTHER" id="PTHR11757">
    <property type="entry name" value="PROTEASE FAMILY S9A OLIGOPEPTIDASE"/>
    <property type="match status" value="1"/>
</dbReference>
<feature type="domain" description="Peptidase S9 prolyl oligopeptidase catalytic" evidence="5">
    <location>
        <begin position="473"/>
        <end position="686"/>
    </location>
</feature>
<dbReference type="EMBL" id="CP053661">
    <property type="protein sequence ID" value="QKD82157.1"/>
    <property type="molecule type" value="Genomic_DNA"/>
</dbReference>
<name>A0A6M8BBF3_9CYAN</name>
<dbReference type="InterPro" id="IPR051543">
    <property type="entry name" value="Serine_Peptidase_S9A"/>
</dbReference>
<dbReference type="InterPro" id="IPR002470">
    <property type="entry name" value="Peptidase_S9A"/>
</dbReference>
<dbReference type="InterPro" id="IPR001375">
    <property type="entry name" value="Peptidase_S9_cat"/>
</dbReference>
<proteinExistence type="inferred from homology"/>
<keyword evidence="4" id="KW-0720">Serine protease</keyword>